<protein>
    <submittedName>
        <fullName evidence="2">DUF4314 domain-containing protein</fullName>
    </submittedName>
</protein>
<reference evidence="2" key="1">
    <citation type="submission" date="2023-05" db="EMBL/GenBank/DDBJ databases">
        <title>Cataloging the Phylogenetic Diversity of Human Bladder Bacteria.</title>
        <authorList>
            <person name="Du J."/>
        </authorList>
    </citation>
    <scope>NUCLEOTIDE SEQUENCE</scope>
    <source>
        <strain evidence="2">UMB6789</strain>
    </source>
</reference>
<dbReference type="RefSeq" id="WP_285085385.1">
    <property type="nucleotide sequence ID" value="NZ_JASOME010000014.1"/>
</dbReference>
<evidence type="ECO:0000313" key="2">
    <source>
        <dbReference type="EMBL" id="MDK7064222.1"/>
    </source>
</evidence>
<sequence length="76" mass="8401">MMRTVSREQVEKLRKTYPKGCLVELILMDDVQAPPIGTKGRVRGVDDMGSIMVSWETGSGLSVVYGVDKCRKIDGL</sequence>
<gene>
    <name evidence="2" type="ORF">QP372_06835</name>
</gene>
<dbReference type="Proteomes" id="UP001237784">
    <property type="component" value="Unassembled WGS sequence"/>
</dbReference>
<dbReference type="AlphaFoldDB" id="A0AAW6Y4A3"/>
<evidence type="ECO:0000313" key="3">
    <source>
        <dbReference type="Proteomes" id="UP001237784"/>
    </source>
</evidence>
<name>A0AAW6Y4A3_GARVA</name>
<dbReference type="Pfam" id="PF14192">
    <property type="entry name" value="DUF4314"/>
    <property type="match status" value="1"/>
</dbReference>
<dbReference type="InterPro" id="IPR025463">
    <property type="entry name" value="DUF4314"/>
</dbReference>
<organism evidence="2 3">
    <name type="scientific">Gardnerella vaginalis</name>
    <dbReference type="NCBI Taxonomy" id="2702"/>
    <lineage>
        <taxon>Bacteria</taxon>
        <taxon>Bacillati</taxon>
        <taxon>Actinomycetota</taxon>
        <taxon>Actinomycetes</taxon>
        <taxon>Bifidobacteriales</taxon>
        <taxon>Bifidobacteriaceae</taxon>
        <taxon>Gardnerella</taxon>
    </lineage>
</organism>
<dbReference type="EMBL" id="JASOME010000014">
    <property type="protein sequence ID" value="MDK7064222.1"/>
    <property type="molecule type" value="Genomic_DNA"/>
</dbReference>
<comment type="caution">
    <text evidence="2">The sequence shown here is derived from an EMBL/GenBank/DDBJ whole genome shotgun (WGS) entry which is preliminary data.</text>
</comment>
<proteinExistence type="predicted"/>
<evidence type="ECO:0000259" key="1">
    <source>
        <dbReference type="Pfam" id="PF14192"/>
    </source>
</evidence>
<feature type="domain" description="DUF4314" evidence="1">
    <location>
        <begin position="7"/>
        <end position="73"/>
    </location>
</feature>
<accession>A0AAW6Y4A3</accession>